<evidence type="ECO:0000256" key="3">
    <source>
        <dbReference type="ARBA" id="ARBA00022801"/>
    </source>
</evidence>
<reference evidence="7" key="1">
    <citation type="submission" date="2015-04" db="UniProtKB">
        <authorList>
            <consortium name="EnsemblPlants"/>
        </authorList>
    </citation>
    <scope>IDENTIFICATION</scope>
    <source>
        <strain evidence="7">SL10</strain>
    </source>
</reference>
<dbReference type="InterPro" id="IPR033132">
    <property type="entry name" value="GH_1_N_CS"/>
</dbReference>
<evidence type="ECO:0000313" key="7">
    <source>
        <dbReference type="EnsemblPlants" id="ONIVA05G14250.1"/>
    </source>
</evidence>
<feature type="signal peptide" evidence="6">
    <location>
        <begin position="1"/>
        <end position="32"/>
    </location>
</feature>
<dbReference type="Gramene" id="ONIVA05G14250.1">
    <property type="protein sequence ID" value="ONIVA05G14250.1"/>
    <property type="gene ID" value="ONIVA05G14250"/>
</dbReference>
<dbReference type="FunFam" id="3.20.20.80:FF:000069">
    <property type="entry name" value="Beta-glucosidase 1"/>
    <property type="match status" value="2"/>
</dbReference>
<dbReference type="Gene3D" id="3.20.20.80">
    <property type="entry name" value="Glycosidases"/>
    <property type="match status" value="2"/>
</dbReference>
<keyword evidence="2 6" id="KW-0732">Signal</keyword>
<sequence>MAVSSSTSTCSSFSLLLLLLLLAAAPWRSGEAAAATTAARALNFTRQDFPGEFVFGAGTSAYQYEGATDEDGRSPSIWDTFTHAGKMPDKSTGDMGAGGYHRYKEDVKLMSDTSLEAYRFSISWSRLIPRGRGPVNPKGLEYYNSLIDELVERGIEIHVTLYHLDFPQILEDEYHGWLSPRVIDDFTAYADVCFREFGDRVRHWTTMDEPNVLSIAAYDSGAFPPCRCSPPFGANCTAGNSTVEPYVVAHNSILAHASVTRLYRDKYQATQKGFVGMNIYSFWNYPFSSSSADIAATQRALDFMVGWILDPLVYGDYPEIMKKKAGSRIPSFTEEQSELIRGSADFIGINHYTSVYISDASNGETVGPRDYSADMAATFRISRNDTPSGQFVPTRLPRDPKGLQCMLEYLRDTYQGIPVSGISVRTTILSMTQIENGANVKGYFVWSFLDVFELLAGYHSPFGLHYVDFEDPNLPRQPKLSAHWYSKFLRDSHATAEAALNFTRQDFPGDFVFGAGTSAYQYEGATGEDGRTPSIWDTFTHSGRMADNSTGDRAAAGYHKYKEDVKLMSDTGLEAYRFSISWSRLIPRGRGPINPKGLEYYNDLIDKLVKRGEICDCSMGIEIHVTLYHLDFPQALQDEYNGWLSPRIIEDFTAYADVCFREFGDRVRHWTTVGEPNVLSIAGYDSGVIPPCRCSPPFGTSCAAGDSTVEPYVAAHNSILAHASAVRLYRDKYQAKQKSVVGTNIYSFWPYPLSRSCADIDAVQRVLDFTIGWILDPLVYGDYPEIMKKQAGSRIPSFTKEQSELIRGSADFIAMDRTAKRQAFGIIMLIWLHTSEYAPSKTLSDPKGLQCMLEYLKDTYEGIPVYVQENGKFSNSISIHVQPNGFGQFDKEDSLNDTERVEYLSSYMGGTLAALRNGANVKGYFVWSFLDVFELFAGYHSPFGLHHVDFEDPSLPRQPKLSAQWYSKFLRSEIGINIEKIISPDEHEHAYYQ</sequence>
<evidence type="ECO:0008006" key="9">
    <source>
        <dbReference type="Google" id="ProtNLM"/>
    </source>
</evidence>
<dbReference type="GO" id="GO:0008422">
    <property type="term" value="F:beta-glucosidase activity"/>
    <property type="evidence" value="ECO:0007669"/>
    <property type="project" value="UniProtKB-ARBA"/>
</dbReference>
<keyword evidence="3" id="KW-0378">Hydrolase</keyword>
<dbReference type="AlphaFoldDB" id="A0A0E0HDF3"/>
<evidence type="ECO:0000256" key="5">
    <source>
        <dbReference type="ARBA" id="ARBA00023180"/>
    </source>
</evidence>
<dbReference type="SUPFAM" id="SSF51445">
    <property type="entry name" value="(Trans)glycosidases"/>
    <property type="match status" value="2"/>
</dbReference>
<dbReference type="GO" id="GO:0004565">
    <property type="term" value="F:beta-galactosidase activity"/>
    <property type="evidence" value="ECO:0007669"/>
    <property type="project" value="UniProtKB-ARBA"/>
</dbReference>
<evidence type="ECO:0000313" key="8">
    <source>
        <dbReference type="Proteomes" id="UP000006591"/>
    </source>
</evidence>
<accession>A0A0E0HDF3</accession>
<dbReference type="InterPro" id="IPR017853">
    <property type="entry name" value="GH"/>
</dbReference>
<dbReference type="GO" id="GO:0033907">
    <property type="term" value="F:beta-D-fucosidase activity"/>
    <property type="evidence" value="ECO:0007669"/>
    <property type="project" value="UniProtKB-ARBA"/>
</dbReference>
<dbReference type="Proteomes" id="UP000006591">
    <property type="component" value="Chromosome 5"/>
</dbReference>
<dbReference type="OMA" id="RRKFWKA"/>
<organism evidence="7">
    <name type="scientific">Oryza nivara</name>
    <name type="common">Indian wild rice</name>
    <name type="synonym">Oryza sativa f. spontanea</name>
    <dbReference type="NCBI Taxonomy" id="4536"/>
    <lineage>
        <taxon>Eukaryota</taxon>
        <taxon>Viridiplantae</taxon>
        <taxon>Streptophyta</taxon>
        <taxon>Embryophyta</taxon>
        <taxon>Tracheophyta</taxon>
        <taxon>Spermatophyta</taxon>
        <taxon>Magnoliopsida</taxon>
        <taxon>Liliopsida</taxon>
        <taxon>Poales</taxon>
        <taxon>Poaceae</taxon>
        <taxon>BOP clade</taxon>
        <taxon>Oryzoideae</taxon>
        <taxon>Oryzeae</taxon>
        <taxon>Oryzinae</taxon>
        <taxon>Oryza</taxon>
    </lineage>
</organism>
<dbReference type="InterPro" id="IPR001360">
    <property type="entry name" value="Glyco_hydro_1"/>
</dbReference>
<dbReference type="STRING" id="4536.A0A0E0HDF3"/>
<evidence type="ECO:0000256" key="6">
    <source>
        <dbReference type="SAM" id="SignalP"/>
    </source>
</evidence>
<proteinExistence type="inferred from homology"/>
<dbReference type="PRINTS" id="PR00131">
    <property type="entry name" value="GLHYDRLASE1"/>
</dbReference>
<comment type="similarity">
    <text evidence="1">Belongs to the glycosyl hydrolase 1 family.</text>
</comment>
<evidence type="ECO:0000256" key="1">
    <source>
        <dbReference type="ARBA" id="ARBA00010838"/>
    </source>
</evidence>
<dbReference type="PANTHER" id="PTHR10353:SF29">
    <property type="entry name" value="BETA-GLUCOSIDASE 11"/>
    <property type="match status" value="1"/>
</dbReference>
<dbReference type="Pfam" id="PF00232">
    <property type="entry name" value="Glyco_hydro_1"/>
    <property type="match status" value="3"/>
</dbReference>
<keyword evidence="5" id="KW-0325">Glycoprotein</keyword>
<dbReference type="PROSITE" id="PS00653">
    <property type="entry name" value="GLYCOSYL_HYDROL_F1_2"/>
    <property type="match status" value="2"/>
</dbReference>
<keyword evidence="8" id="KW-1185">Reference proteome</keyword>
<keyword evidence="4" id="KW-1015">Disulfide bond</keyword>
<evidence type="ECO:0000256" key="2">
    <source>
        <dbReference type="ARBA" id="ARBA00022729"/>
    </source>
</evidence>
<dbReference type="EnsemblPlants" id="ONIVA05G14250.1">
    <property type="protein sequence ID" value="ONIVA05G14250.1"/>
    <property type="gene ID" value="ONIVA05G14250"/>
</dbReference>
<name>A0A0E0HDF3_ORYNI</name>
<evidence type="ECO:0000256" key="4">
    <source>
        <dbReference type="ARBA" id="ARBA00023157"/>
    </source>
</evidence>
<dbReference type="eggNOG" id="KOG0626">
    <property type="taxonomic scope" value="Eukaryota"/>
</dbReference>
<dbReference type="PANTHER" id="PTHR10353">
    <property type="entry name" value="GLYCOSYL HYDROLASE"/>
    <property type="match status" value="1"/>
</dbReference>
<reference evidence="7" key="2">
    <citation type="submission" date="2018-04" db="EMBL/GenBank/DDBJ databases">
        <title>OnivRS2 (Oryza nivara Reference Sequence Version 2).</title>
        <authorList>
            <person name="Zhang J."/>
            <person name="Kudrna D."/>
            <person name="Lee S."/>
            <person name="Talag J."/>
            <person name="Rajasekar S."/>
            <person name="Welchert J."/>
            <person name="Hsing Y.-I."/>
            <person name="Wing R.A."/>
        </authorList>
    </citation>
    <scope>NUCLEOTIDE SEQUENCE [LARGE SCALE GENOMIC DNA]</scope>
    <source>
        <strain evidence="7">SL10</strain>
    </source>
</reference>
<feature type="chain" id="PRO_5002361770" description="4-hydroxy-7-methoxy-3-oxo-3,4-dihydro-2H-1,4-benzoxazin-2-yl glucosidebeta-D-glucosidase" evidence="6">
    <location>
        <begin position="33"/>
        <end position="993"/>
    </location>
</feature>
<protein>
    <recommendedName>
        <fullName evidence="9">4-hydroxy-7-methoxy-3-oxo-3,4-dihydro-2H-1,4-benzoxazin-2-yl glucosidebeta-D-glucosidase</fullName>
    </recommendedName>
</protein>
<dbReference type="GO" id="GO:0005975">
    <property type="term" value="P:carbohydrate metabolic process"/>
    <property type="evidence" value="ECO:0007669"/>
    <property type="project" value="InterPro"/>
</dbReference>